<proteinExistence type="predicted"/>
<accession>A0A4D9E1V6</accession>
<reference evidence="1 2" key="2">
    <citation type="submission" date="2019-04" db="EMBL/GenBank/DDBJ databases">
        <title>The genome sequence of big-headed turtle.</title>
        <authorList>
            <person name="Gong S."/>
        </authorList>
    </citation>
    <scope>NUCLEOTIDE SEQUENCE [LARGE SCALE GENOMIC DNA]</scope>
    <source>
        <strain evidence="1">DO16091913</strain>
        <tissue evidence="1">Muscle</tissue>
    </source>
</reference>
<evidence type="ECO:0000313" key="1">
    <source>
        <dbReference type="EMBL" id="TFK04801.1"/>
    </source>
</evidence>
<evidence type="ECO:0000313" key="2">
    <source>
        <dbReference type="Proteomes" id="UP000297703"/>
    </source>
</evidence>
<dbReference type="Proteomes" id="UP000297703">
    <property type="component" value="Unassembled WGS sequence"/>
</dbReference>
<organism evidence="1 2">
    <name type="scientific">Platysternon megacephalum</name>
    <name type="common">big-headed turtle</name>
    <dbReference type="NCBI Taxonomy" id="55544"/>
    <lineage>
        <taxon>Eukaryota</taxon>
        <taxon>Metazoa</taxon>
        <taxon>Chordata</taxon>
        <taxon>Craniata</taxon>
        <taxon>Vertebrata</taxon>
        <taxon>Euteleostomi</taxon>
        <taxon>Archelosauria</taxon>
        <taxon>Testudinata</taxon>
        <taxon>Testudines</taxon>
        <taxon>Cryptodira</taxon>
        <taxon>Durocryptodira</taxon>
        <taxon>Testudinoidea</taxon>
        <taxon>Platysternidae</taxon>
        <taxon>Platysternon</taxon>
    </lineage>
</organism>
<name>A0A4D9E1V6_9SAUR</name>
<comment type="caution">
    <text evidence="1">The sequence shown here is derived from an EMBL/GenBank/DDBJ whole genome shotgun (WGS) entry which is preliminary data.</text>
</comment>
<reference evidence="1 2" key="1">
    <citation type="submission" date="2019-04" db="EMBL/GenBank/DDBJ databases">
        <title>Draft genome of the big-headed turtle Platysternon megacephalum.</title>
        <authorList>
            <person name="Gong S."/>
        </authorList>
    </citation>
    <scope>NUCLEOTIDE SEQUENCE [LARGE SCALE GENOMIC DNA]</scope>
    <source>
        <strain evidence="1">DO16091913</strain>
        <tissue evidence="1">Muscle</tissue>
    </source>
</reference>
<dbReference type="AlphaFoldDB" id="A0A4D9E1V6"/>
<gene>
    <name evidence="1" type="ORF">DR999_PMT12661</name>
</gene>
<keyword evidence="2" id="KW-1185">Reference proteome</keyword>
<sequence length="113" mass="12855">MNLVILTKHFVHSFTSSFNCLFLETQKDPIQPPPPTPAPAPQIWLPSWRNMIMIVEIYVHSHTCTQTLVYAVLLRFSWKSGVFGRVLNGNLGLNCVCTISTLVNINILNYLRL</sequence>
<dbReference type="EMBL" id="QXTE01000128">
    <property type="protein sequence ID" value="TFK04801.1"/>
    <property type="molecule type" value="Genomic_DNA"/>
</dbReference>
<protein>
    <submittedName>
        <fullName evidence="1">Arylsulfatase G</fullName>
    </submittedName>
</protein>